<dbReference type="InterPro" id="IPR011613">
    <property type="entry name" value="GH15-like"/>
</dbReference>
<accession>A0A0S4KWX0</accession>
<feature type="domain" description="Trehalase-like N-terminal" evidence="2">
    <location>
        <begin position="6"/>
        <end position="152"/>
    </location>
</feature>
<dbReference type="InterPro" id="IPR045582">
    <property type="entry name" value="Trehalase-like_N"/>
</dbReference>
<evidence type="ECO:0000313" key="3">
    <source>
        <dbReference type="EMBL" id="CUQ67720.1"/>
    </source>
</evidence>
<dbReference type="AlphaFoldDB" id="A0A0S4KWX0"/>
<reference evidence="4" key="1">
    <citation type="submission" date="2015-09" db="EMBL/GenBank/DDBJ databases">
        <authorList>
            <person name="Daims H."/>
        </authorList>
    </citation>
    <scope>NUCLEOTIDE SEQUENCE [LARGE SCALE GENOMIC DNA]</scope>
</reference>
<keyword evidence="3" id="KW-0378">Hydrolase</keyword>
<evidence type="ECO:0000313" key="4">
    <source>
        <dbReference type="Proteomes" id="UP000066284"/>
    </source>
</evidence>
<dbReference type="GO" id="GO:0005975">
    <property type="term" value="P:carbohydrate metabolic process"/>
    <property type="evidence" value="ECO:0007669"/>
    <property type="project" value="InterPro"/>
</dbReference>
<dbReference type="Proteomes" id="UP000066284">
    <property type="component" value="Chromosome 1"/>
</dbReference>
<dbReference type="InterPro" id="IPR008928">
    <property type="entry name" value="6-hairpin_glycosidase_sf"/>
</dbReference>
<dbReference type="OrthoDB" id="3902805at2"/>
<dbReference type="Gene3D" id="1.50.10.10">
    <property type="match status" value="1"/>
</dbReference>
<dbReference type="RefSeq" id="WP_062486508.1">
    <property type="nucleotide sequence ID" value="NZ_LN885086.1"/>
</dbReference>
<feature type="domain" description="GH15-like" evidence="1">
    <location>
        <begin position="217"/>
        <end position="583"/>
    </location>
</feature>
<proteinExistence type="predicted"/>
<keyword evidence="3" id="KW-0326">Glycosidase</keyword>
<dbReference type="Pfam" id="PF19291">
    <property type="entry name" value="TREH_N"/>
    <property type="match status" value="1"/>
</dbReference>
<dbReference type="EMBL" id="LN885086">
    <property type="protein sequence ID" value="CUQ67720.1"/>
    <property type="molecule type" value="Genomic_DNA"/>
</dbReference>
<organism evidence="3 4">
    <name type="scientific">Candidatus Nitrospira inopinata</name>
    <dbReference type="NCBI Taxonomy" id="1715989"/>
    <lineage>
        <taxon>Bacteria</taxon>
        <taxon>Pseudomonadati</taxon>
        <taxon>Nitrospirota</taxon>
        <taxon>Nitrospiria</taxon>
        <taxon>Nitrospirales</taxon>
        <taxon>Nitrospiraceae</taxon>
        <taxon>Nitrospira</taxon>
    </lineage>
</organism>
<dbReference type="GO" id="GO:0004553">
    <property type="term" value="F:hydrolase activity, hydrolyzing O-glycosyl compounds"/>
    <property type="evidence" value="ECO:0007669"/>
    <property type="project" value="TreeGrafter"/>
</dbReference>
<dbReference type="STRING" id="1715989.NITINOP_2748"/>
<evidence type="ECO:0000259" key="2">
    <source>
        <dbReference type="Pfam" id="PF19291"/>
    </source>
</evidence>
<dbReference type="EC" id="3.2.1.-" evidence="3"/>
<name>A0A0S4KWX0_9BACT</name>
<dbReference type="Pfam" id="PF00723">
    <property type="entry name" value="Glyco_hydro_15"/>
    <property type="match status" value="1"/>
</dbReference>
<protein>
    <submittedName>
        <fullName evidence="3">Glycoside hydrolase, family 15</fullName>
        <ecNumber evidence="3">3.2.1.-</ecNumber>
    </submittedName>
</protein>
<evidence type="ECO:0000259" key="1">
    <source>
        <dbReference type="Pfam" id="PF00723"/>
    </source>
</evidence>
<keyword evidence="4" id="KW-1185">Reference proteome</keyword>
<dbReference type="PANTHER" id="PTHR31616">
    <property type="entry name" value="TREHALASE"/>
    <property type="match status" value="1"/>
</dbReference>
<dbReference type="PANTHER" id="PTHR31616:SF0">
    <property type="entry name" value="GLUCAN 1,4-ALPHA-GLUCOSIDASE"/>
    <property type="match status" value="1"/>
</dbReference>
<dbReference type="KEGG" id="nio:NITINOP_2748"/>
<sequence length="594" mass="67032">MYPYGLVGNCQTSALIGLNGAVEWMCAPRPDSPPLFGRLLDPDGGHFEIASAAPIESVTTRQHYLPNTNVLVTTFTTSRGDAFQITDFCPRFEQYGRVYRPTALFRLAEPLQGTPTVRVSCRPVSGWDKTPVQPLRGSNHLRYEIRGEPLRLLTNMPLTYLCEETPVALTQKFYFGLTWGLGIENDLVAVTHDFLEQTIRYWRTWVKHCSVPLLYQKELIRSALALKLHCFEDTGAILAALTTSLPEQPGGSRNWDYRYCWLRDAYFALTAFHNLGHFEEMEAFLKFLLNIAHAQEDSRDRLRPVYTLSQGLPLPEIEHANWAGYRGSVPVRSHNQASDQVQNDAYGEMILAFTPIFFDERFIDLRTRDLDGLLAHLAGLCERSIGQPDAGLWEIRHAWQEHSFTNLLCWAGLERLERIKRTGHLSSLSLNVTAARIQAAEALLRAVQDDAVRNGPFDASYDAALAHLPILGYPNRRLCETTTLQIVRNLAFPASDQKTGFFYRYVREDDFGKPEAAFVICSFWIAQALARLDRTAEARAILDHVLSSANHVGLFSEHFIPSTRTQCGNFPQAYSHIGLINAAFAVSPPWSEIL</sequence>
<dbReference type="SUPFAM" id="SSF48208">
    <property type="entry name" value="Six-hairpin glycosidases"/>
    <property type="match status" value="1"/>
</dbReference>
<gene>
    <name evidence="3" type="ORF">NITINOP_2748</name>
</gene>
<dbReference type="InterPro" id="IPR012341">
    <property type="entry name" value="6hp_glycosidase-like_sf"/>
</dbReference>